<dbReference type="PROSITE" id="PS00396">
    <property type="entry name" value="TOPO_IA_1"/>
    <property type="match status" value="1"/>
</dbReference>
<protein>
    <recommendedName>
        <fullName evidence="3">DNA topoisomerase</fullName>
        <ecNumber evidence="3">5.6.2.1</ecNumber>
    </recommendedName>
</protein>
<dbReference type="Pfam" id="PF01751">
    <property type="entry name" value="Toprim"/>
    <property type="match status" value="1"/>
</dbReference>
<dbReference type="InterPro" id="IPR013825">
    <property type="entry name" value="Topo_IA_cen_sub2"/>
</dbReference>
<feature type="compositionally biased region" description="Low complexity" evidence="7">
    <location>
        <begin position="322"/>
        <end position="331"/>
    </location>
</feature>
<dbReference type="SUPFAM" id="SSF56712">
    <property type="entry name" value="Prokaryotic type I DNA topoisomerase"/>
    <property type="match status" value="1"/>
</dbReference>
<dbReference type="Gene3D" id="1.10.460.10">
    <property type="entry name" value="Topoisomerase I, domain 2"/>
    <property type="match status" value="1"/>
</dbReference>
<dbReference type="InterPro" id="IPR023406">
    <property type="entry name" value="Topo_IA_AS"/>
</dbReference>
<organism evidence="10">
    <name type="scientific">viral metagenome</name>
    <dbReference type="NCBI Taxonomy" id="1070528"/>
    <lineage>
        <taxon>unclassified sequences</taxon>
        <taxon>metagenomes</taxon>
        <taxon>organismal metagenomes</taxon>
    </lineage>
</organism>
<dbReference type="InterPro" id="IPR006171">
    <property type="entry name" value="TOPRIM_dom"/>
</dbReference>
<dbReference type="GO" id="GO:0006265">
    <property type="term" value="P:DNA topological change"/>
    <property type="evidence" value="ECO:0007669"/>
    <property type="project" value="InterPro"/>
</dbReference>
<sequence>MKLVIVESPAKCGKIQGFLGAGYQVVATMGHIRALEESLDSVGIDRNWEPKYAELATKKDAILKLKRAAKGADVILATDDDREGEGIAWHVASILNLNPANTPRIVFHEITQPAILAAVNNPRRLDLNKVAAQQARSMLDLLVGFTISKVLWNRVAPKLSAGRCQTPALRLVVERDLIVDMHRPEASWRLSGTWAHPSDPAKTIPADATQELKTEQEATQALQKVYTNTETKVIQVKETVSISQPPKPLITSTLQQEASSLHGLNPKATMMAAQKLYEAGHITYMRTDNPLLSQEAATAIRTYVQTTYGEPYLGPAGQHTIQPTTAAPTPAKKTKAKPDAAPQPPEAQAAHEAIRPTHPETPNPPIEDDTQKTVYALIWRRATQSQMSPSQTDVRKATLALTADPTRQWTTEQTKLKFAGYKILERQDPEKHAKEEAEWLYWALKLAQNTILNWTTLKADEVFTKPKGRYTEASLISELEKKGIGRPSTFASLVSTIMDRNYVEKTNTDGKIQDSHHLALIPNTWPPTQTLEHHKVGADKNKLSATALGKSVSEFLSREYNDLFNYEFTAAMEQKLDAVAKAEQPWKSVLQQTWDTYKERYTAMTTGGNAANKAAKERTLAESIKVILSRKGPLFVKEAPAGADTKATFAPLPPSVTFESATLLDATAAFAAAQQAQQGELIGMLETQEIRKKKGPYGWYVVCGTTNVSLKGSETLEEIQDKLKAKISFATTETAYSRQVGDFIIKKGPYGLYFYKHALVKKTFVKFPAISNAETITATDLATLYSAGIKSKRRAPPKKD</sequence>
<dbReference type="InterPro" id="IPR013824">
    <property type="entry name" value="Topo_IA_cen_sub1"/>
</dbReference>
<dbReference type="SMART" id="SM00437">
    <property type="entry name" value="TOP1Ac"/>
    <property type="match status" value="1"/>
</dbReference>
<dbReference type="GO" id="GO:0003917">
    <property type="term" value="F:DNA topoisomerase type I (single strand cut, ATP-independent) activity"/>
    <property type="evidence" value="ECO:0007669"/>
    <property type="project" value="UniProtKB-EC"/>
</dbReference>
<accession>A0A6C0LQ19</accession>
<keyword evidence="6" id="KW-0413">Isomerase</keyword>
<evidence type="ECO:0000259" key="8">
    <source>
        <dbReference type="PROSITE" id="PS50880"/>
    </source>
</evidence>
<keyword evidence="5" id="KW-0238">DNA-binding</keyword>
<evidence type="ECO:0000256" key="4">
    <source>
        <dbReference type="ARBA" id="ARBA00023029"/>
    </source>
</evidence>
<evidence type="ECO:0000259" key="9">
    <source>
        <dbReference type="PROSITE" id="PS52039"/>
    </source>
</evidence>
<evidence type="ECO:0000313" key="10">
    <source>
        <dbReference type="EMBL" id="QHU31674.1"/>
    </source>
</evidence>
<reference evidence="10" key="1">
    <citation type="journal article" date="2020" name="Nature">
        <title>Giant virus diversity and host interactions through global metagenomics.</title>
        <authorList>
            <person name="Schulz F."/>
            <person name="Roux S."/>
            <person name="Paez-Espino D."/>
            <person name="Jungbluth S."/>
            <person name="Walsh D.A."/>
            <person name="Denef V.J."/>
            <person name="McMahon K.D."/>
            <person name="Konstantinidis K.T."/>
            <person name="Eloe-Fadrosh E.A."/>
            <person name="Kyrpides N.C."/>
            <person name="Woyke T."/>
        </authorList>
    </citation>
    <scope>NUCLEOTIDE SEQUENCE</scope>
    <source>
        <strain evidence="10">GVMAG-M-3300027963-41</strain>
    </source>
</reference>
<dbReference type="GO" id="GO:0003677">
    <property type="term" value="F:DNA binding"/>
    <property type="evidence" value="ECO:0007669"/>
    <property type="project" value="UniProtKB-KW"/>
</dbReference>
<dbReference type="Gene3D" id="1.10.290.10">
    <property type="entry name" value="Topoisomerase I, domain 4"/>
    <property type="match status" value="1"/>
</dbReference>
<dbReference type="InterPro" id="IPR013497">
    <property type="entry name" value="Topo_IA_cen"/>
</dbReference>
<evidence type="ECO:0000256" key="1">
    <source>
        <dbReference type="ARBA" id="ARBA00000213"/>
    </source>
</evidence>
<evidence type="ECO:0000256" key="7">
    <source>
        <dbReference type="SAM" id="MobiDB-lite"/>
    </source>
</evidence>
<name>A0A6C0LQ19_9ZZZZ</name>
<dbReference type="Gene3D" id="2.70.20.10">
    <property type="entry name" value="Topoisomerase I, domain 3"/>
    <property type="match status" value="1"/>
</dbReference>
<proteinExistence type="inferred from homology"/>
<dbReference type="AlphaFoldDB" id="A0A6C0LQ19"/>
<dbReference type="PANTHER" id="PTHR42785:SF1">
    <property type="entry name" value="DNA TOPOISOMERASE"/>
    <property type="match status" value="1"/>
</dbReference>
<dbReference type="InterPro" id="IPR025589">
    <property type="entry name" value="Toprim_C_rpt"/>
</dbReference>
<dbReference type="Pfam" id="PF13368">
    <property type="entry name" value="Toprim_C_rpt"/>
    <property type="match status" value="1"/>
</dbReference>
<dbReference type="InterPro" id="IPR023405">
    <property type="entry name" value="Topo_IA_core_domain"/>
</dbReference>
<dbReference type="Pfam" id="PF01131">
    <property type="entry name" value="Topoisom_bac"/>
    <property type="match status" value="1"/>
</dbReference>
<feature type="region of interest" description="Disordered" evidence="7">
    <location>
        <begin position="319"/>
        <end position="368"/>
    </location>
</feature>
<dbReference type="InterPro" id="IPR013826">
    <property type="entry name" value="Topo_IA_cen_sub3"/>
</dbReference>
<dbReference type="EC" id="5.6.2.1" evidence="3"/>
<dbReference type="SMART" id="SM00493">
    <property type="entry name" value="TOPRIM"/>
    <property type="match status" value="1"/>
</dbReference>
<feature type="domain" description="Toprim" evidence="8">
    <location>
        <begin position="1"/>
        <end position="110"/>
    </location>
</feature>
<dbReference type="Gene3D" id="3.40.50.140">
    <property type="match status" value="1"/>
</dbReference>
<dbReference type="CDD" id="cd00186">
    <property type="entry name" value="TOP1Ac"/>
    <property type="match status" value="1"/>
</dbReference>
<dbReference type="PROSITE" id="PS50880">
    <property type="entry name" value="TOPRIM"/>
    <property type="match status" value="1"/>
</dbReference>
<dbReference type="PROSITE" id="PS52039">
    <property type="entry name" value="TOPO_IA_2"/>
    <property type="match status" value="1"/>
</dbReference>
<dbReference type="PRINTS" id="PR00417">
    <property type="entry name" value="PRTPISMRASEI"/>
</dbReference>
<feature type="domain" description="Topo IA-type catalytic" evidence="9">
    <location>
        <begin position="126"/>
        <end position="601"/>
    </location>
</feature>
<evidence type="ECO:0000256" key="6">
    <source>
        <dbReference type="ARBA" id="ARBA00023235"/>
    </source>
</evidence>
<dbReference type="PANTHER" id="PTHR42785">
    <property type="entry name" value="DNA TOPOISOMERASE, TYPE IA, CORE"/>
    <property type="match status" value="1"/>
</dbReference>
<dbReference type="SMART" id="SM00436">
    <property type="entry name" value="TOP1Bc"/>
    <property type="match status" value="1"/>
</dbReference>
<comment type="similarity">
    <text evidence="2">Belongs to the type IA topoisomerase family.</text>
</comment>
<dbReference type="EMBL" id="MN740532">
    <property type="protein sequence ID" value="QHU31674.1"/>
    <property type="molecule type" value="Genomic_DNA"/>
</dbReference>
<dbReference type="InterPro" id="IPR003601">
    <property type="entry name" value="Topo_IA_2"/>
</dbReference>
<evidence type="ECO:0000256" key="3">
    <source>
        <dbReference type="ARBA" id="ARBA00012891"/>
    </source>
</evidence>
<evidence type="ECO:0000256" key="5">
    <source>
        <dbReference type="ARBA" id="ARBA00023125"/>
    </source>
</evidence>
<evidence type="ECO:0000256" key="2">
    <source>
        <dbReference type="ARBA" id="ARBA00009446"/>
    </source>
</evidence>
<comment type="catalytic activity">
    <reaction evidence="1">
        <text>ATP-independent breakage of single-stranded DNA, followed by passage and rejoining.</text>
        <dbReference type="EC" id="5.6.2.1"/>
    </reaction>
</comment>
<keyword evidence="4" id="KW-0799">Topoisomerase</keyword>
<dbReference type="InterPro" id="IPR003602">
    <property type="entry name" value="Topo_IA_DNA-bd_dom"/>
</dbReference>
<dbReference type="InterPro" id="IPR000380">
    <property type="entry name" value="Topo_IA"/>
</dbReference>